<evidence type="ECO:0000313" key="2">
    <source>
        <dbReference type="Proteomes" id="UP001230915"/>
    </source>
</evidence>
<reference evidence="1 2" key="1">
    <citation type="submission" date="2023-08" db="EMBL/GenBank/DDBJ databases">
        <title>Mesonia sp. MT50, isolated from deep-sea sediment of the Mariana Trench.</title>
        <authorList>
            <person name="Fu H."/>
        </authorList>
    </citation>
    <scope>NUCLEOTIDE SEQUENCE [LARGE SCALE GENOMIC DNA]</scope>
    <source>
        <strain evidence="1 2">MT50</strain>
    </source>
</reference>
<sequence>MNPNKEKTSALSASSEALEIPSAKKIKTLLFDFGDVFINLDKSATAKKLVEFGLEDFDAEMILHNQSYAVGNINSNSFISYYENKVQNASAEAITKAWNDILLDFPQHRLAFLKKLKEKGDFQLILLSNTNDLHISWVKENVDFYEEFKNCFDAFYLSHEINLRKPNGNIYEFVLKKHHLKPEEVLFIDDTQENTDAAKRLGIKVWNINPATEDMTSLFTTNQHLF</sequence>
<dbReference type="InterPro" id="IPR023214">
    <property type="entry name" value="HAD_sf"/>
</dbReference>
<accession>A0ABU0ZYC5</accession>
<dbReference type="RefSeq" id="WP_308863057.1">
    <property type="nucleotide sequence ID" value="NZ_JAVHUL010000004.1"/>
</dbReference>
<dbReference type="SFLD" id="SFLDG01129">
    <property type="entry name" value="C1.5:_HAD__Beta-PGM__Phosphata"/>
    <property type="match status" value="1"/>
</dbReference>
<dbReference type="EMBL" id="JAVHUL010000004">
    <property type="protein sequence ID" value="MDQ7916407.1"/>
    <property type="molecule type" value="Genomic_DNA"/>
</dbReference>
<dbReference type="PRINTS" id="PR00413">
    <property type="entry name" value="HADHALOGNASE"/>
</dbReference>
<comment type="caution">
    <text evidence="1">The sequence shown here is derived from an EMBL/GenBank/DDBJ whole genome shotgun (WGS) entry which is preliminary data.</text>
</comment>
<dbReference type="SFLD" id="SFLDS00003">
    <property type="entry name" value="Haloacid_Dehalogenase"/>
    <property type="match status" value="1"/>
</dbReference>
<dbReference type="Gene3D" id="3.40.50.1000">
    <property type="entry name" value="HAD superfamily/HAD-like"/>
    <property type="match status" value="1"/>
</dbReference>
<organism evidence="1 2">
    <name type="scientific">Mesonia profundi</name>
    <dbReference type="NCBI Taxonomy" id="3070998"/>
    <lineage>
        <taxon>Bacteria</taxon>
        <taxon>Pseudomonadati</taxon>
        <taxon>Bacteroidota</taxon>
        <taxon>Flavobacteriia</taxon>
        <taxon>Flavobacteriales</taxon>
        <taxon>Flavobacteriaceae</taxon>
        <taxon>Mesonia</taxon>
    </lineage>
</organism>
<dbReference type="CDD" id="cd02603">
    <property type="entry name" value="HAD_sEH-N_like"/>
    <property type="match status" value="1"/>
</dbReference>
<dbReference type="Proteomes" id="UP001230915">
    <property type="component" value="Unassembled WGS sequence"/>
</dbReference>
<evidence type="ECO:0000313" key="1">
    <source>
        <dbReference type="EMBL" id="MDQ7916407.1"/>
    </source>
</evidence>
<dbReference type="Gene3D" id="1.10.150.240">
    <property type="entry name" value="Putative phosphatase, domain 2"/>
    <property type="match status" value="1"/>
</dbReference>
<dbReference type="PANTHER" id="PTHR43611">
    <property type="entry name" value="ALPHA-D-GLUCOSE 1-PHOSPHATE PHOSPHATASE"/>
    <property type="match status" value="1"/>
</dbReference>
<dbReference type="InterPro" id="IPR036412">
    <property type="entry name" value="HAD-like_sf"/>
</dbReference>
<proteinExistence type="predicted"/>
<dbReference type="SUPFAM" id="SSF56784">
    <property type="entry name" value="HAD-like"/>
    <property type="match status" value="1"/>
</dbReference>
<dbReference type="InterPro" id="IPR006439">
    <property type="entry name" value="HAD-SF_hydro_IA"/>
</dbReference>
<dbReference type="PANTHER" id="PTHR43611:SF3">
    <property type="entry name" value="FLAVIN MONONUCLEOTIDE HYDROLASE 1, CHLOROPLATIC"/>
    <property type="match status" value="1"/>
</dbReference>
<dbReference type="Pfam" id="PF00702">
    <property type="entry name" value="Hydrolase"/>
    <property type="match status" value="1"/>
</dbReference>
<keyword evidence="2" id="KW-1185">Reference proteome</keyword>
<name>A0ABU0ZYC5_9FLAO</name>
<dbReference type="NCBIfam" id="TIGR01509">
    <property type="entry name" value="HAD-SF-IA-v3"/>
    <property type="match status" value="1"/>
</dbReference>
<protein>
    <submittedName>
        <fullName evidence="1">HAD family phosphatase</fullName>
    </submittedName>
</protein>
<gene>
    <name evidence="1" type="ORF">RBU60_02385</name>
</gene>
<dbReference type="InterPro" id="IPR023198">
    <property type="entry name" value="PGP-like_dom2"/>
</dbReference>